<protein>
    <submittedName>
        <fullName evidence="1">Uncharacterized protein</fullName>
    </submittedName>
</protein>
<accession>A0ABX7GYB1</accession>
<dbReference type="EMBL" id="CP064030">
    <property type="protein sequence ID" value="QRN55495.1"/>
    <property type="molecule type" value="Genomic_DNA"/>
</dbReference>
<dbReference type="RefSeq" id="WP_188799061.1">
    <property type="nucleotide sequence ID" value="NZ_BMIZ01000001.1"/>
</dbReference>
<proteinExistence type="predicted"/>
<keyword evidence="2" id="KW-1185">Reference proteome</keyword>
<organism evidence="1 2">
    <name type="scientific">Dyella caseinilytica</name>
    <dbReference type="NCBI Taxonomy" id="1849581"/>
    <lineage>
        <taxon>Bacteria</taxon>
        <taxon>Pseudomonadati</taxon>
        <taxon>Pseudomonadota</taxon>
        <taxon>Gammaproteobacteria</taxon>
        <taxon>Lysobacterales</taxon>
        <taxon>Rhodanobacteraceae</taxon>
        <taxon>Dyella</taxon>
    </lineage>
</organism>
<reference evidence="1 2" key="1">
    <citation type="submission" date="2020-10" db="EMBL/GenBank/DDBJ databases">
        <title>Phylogeny of dyella-like bacteria.</title>
        <authorList>
            <person name="Fu J."/>
        </authorList>
    </citation>
    <scope>NUCLEOTIDE SEQUENCE [LARGE SCALE GENOMIC DNA]</scope>
    <source>
        <strain evidence="1 2">DHOB09</strain>
    </source>
</reference>
<sequence length="182" mass="20145">MPRLRNFPCEKQESLFSSWACAAREIINWYDTLAQSNGQSYASDEALAQAWMTLTWNLCNGSIYQQQSAAAALSELGFPSMVDDHPLPTPNEIIIAIDSNEPLLATVGDADPGGAPNCDFQDCRWVVIVGIEEGEGAGEFVLQVFDPQDGQIHEVLYDAAEYQTDVYWQSTSYVDPYDPAPR</sequence>
<gene>
    <name evidence="1" type="ORF">ISN74_09320</name>
</gene>
<evidence type="ECO:0000313" key="2">
    <source>
        <dbReference type="Proteomes" id="UP000663181"/>
    </source>
</evidence>
<name>A0ABX7GYB1_9GAMM</name>
<dbReference type="Proteomes" id="UP000663181">
    <property type="component" value="Chromosome"/>
</dbReference>
<evidence type="ECO:0000313" key="1">
    <source>
        <dbReference type="EMBL" id="QRN55495.1"/>
    </source>
</evidence>